<protein>
    <submittedName>
        <fullName evidence="1">Uncharacterized protein</fullName>
    </submittedName>
</protein>
<reference evidence="1" key="2">
    <citation type="journal article" date="2015" name="Fish Shellfish Immunol.">
        <title>Early steps in the European eel (Anguilla anguilla)-Vibrio vulnificus interaction in the gills: Role of the RtxA13 toxin.</title>
        <authorList>
            <person name="Callol A."/>
            <person name="Pajuelo D."/>
            <person name="Ebbesson L."/>
            <person name="Teles M."/>
            <person name="MacKenzie S."/>
            <person name="Amaro C."/>
        </authorList>
    </citation>
    <scope>NUCLEOTIDE SEQUENCE</scope>
</reference>
<evidence type="ECO:0000313" key="1">
    <source>
        <dbReference type="EMBL" id="JAH05682.1"/>
    </source>
</evidence>
<accession>A0A0E9PN02</accession>
<organism evidence="1">
    <name type="scientific">Anguilla anguilla</name>
    <name type="common">European freshwater eel</name>
    <name type="synonym">Muraena anguilla</name>
    <dbReference type="NCBI Taxonomy" id="7936"/>
    <lineage>
        <taxon>Eukaryota</taxon>
        <taxon>Metazoa</taxon>
        <taxon>Chordata</taxon>
        <taxon>Craniata</taxon>
        <taxon>Vertebrata</taxon>
        <taxon>Euteleostomi</taxon>
        <taxon>Actinopterygii</taxon>
        <taxon>Neopterygii</taxon>
        <taxon>Teleostei</taxon>
        <taxon>Anguilliformes</taxon>
        <taxon>Anguillidae</taxon>
        <taxon>Anguilla</taxon>
    </lineage>
</organism>
<reference evidence="1" key="1">
    <citation type="submission" date="2014-11" db="EMBL/GenBank/DDBJ databases">
        <authorList>
            <person name="Amaro Gonzalez C."/>
        </authorList>
    </citation>
    <scope>NUCLEOTIDE SEQUENCE</scope>
</reference>
<dbReference type="EMBL" id="GBXM01102895">
    <property type="protein sequence ID" value="JAH05682.1"/>
    <property type="molecule type" value="Transcribed_RNA"/>
</dbReference>
<sequence length="62" mass="6981">MRNSTPNRRHEACSLSKVKVCYVLSLEPNEEAQQPVNAVPSCTHTHTHAHALLTQPLQKLQH</sequence>
<proteinExistence type="predicted"/>
<name>A0A0E9PN02_ANGAN</name>
<dbReference type="AlphaFoldDB" id="A0A0E9PN02"/>